<keyword evidence="5" id="KW-0808">Transferase</keyword>
<dbReference type="InterPro" id="IPR002500">
    <property type="entry name" value="PAPS_reduct_dom"/>
</dbReference>
<evidence type="ECO:0000259" key="13">
    <source>
        <dbReference type="Pfam" id="PF01507"/>
    </source>
</evidence>
<keyword evidence="4" id="KW-0288">FMN</keyword>
<keyword evidence="9" id="KW-0067">ATP-binding</keyword>
<protein>
    <recommendedName>
        <fullName evidence="2">FAD synthase</fullName>
        <ecNumber evidence="2">2.7.7.2</ecNumber>
    </recommendedName>
    <alternativeName>
        <fullName evidence="10">FAD pyrophosphorylase</fullName>
    </alternativeName>
    <alternativeName>
        <fullName evidence="11">FMN adenylyltransferase</fullName>
    </alternativeName>
</protein>
<dbReference type="SUPFAM" id="SSF52402">
    <property type="entry name" value="Adenine nucleotide alpha hydrolases-like"/>
    <property type="match status" value="1"/>
</dbReference>
<evidence type="ECO:0000256" key="10">
    <source>
        <dbReference type="ARBA" id="ARBA00031145"/>
    </source>
</evidence>
<comment type="catalytic activity">
    <reaction evidence="12">
        <text>FMN + ATP + H(+) = FAD + diphosphate</text>
        <dbReference type="Rhea" id="RHEA:17237"/>
        <dbReference type="ChEBI" id="CHEBI:15378"/>
        <dbReference type="ChEBI" id="CHEBI:30616"/>
        <dbReference type="ChEBI" id="CHEBI:33019"/>
        <dbReference type="ChEBI" id="CHEBI:57692"/>
        <dbReference type="ChEBI" id="CHEBI:58210"/>
        <dbReference type="EC" id="2.7.7.2"/>
    </reaction>
</comment>
<gene>
    <name evidence="14" type="ORF">M9Y10_025345</name>
</gene>
<dbReference type="Pfam" id="PF01507">
    <property type="entry name" value="PAPS_reduct"/>
    <property type="match status" value="2"/>
</dbReference>
<accession>A0ABR2HA89</accession>
<proteinExistence type="predicted"/>
<comment type="caution">
    <text evidence="14">The sequence shown here is derived from an EMBL/GenBank/DDBJ whole genome shotgun (WGS) entry which is preliminary data.</text>
</comment>
<evidence type="ECO:0000313" key="14">
    <source>
        <dbReference type="EMBL" id="KAK8843149.1"/>
    </source>
</evidence>
<dbReference type="EC" id="2.7.7.2" evidence="2"/>
<evidence type="ECO:0000256" key="8">
    <source>
        <dbReference type="ARBA" id="ARBA00022827"/>
    </source>
</evidence>
<evidence type="ECO:0000256" key="11">
    <source>
        <dbReference type="ARBA" id="ARBA00031871"/>
    </source>
</evidence>
<dbReference type="PANTHER" id="PTHR23293:SF9">
    <property type="entry name" value="FAD SYNTHASE"/>
    <property type="match status" value="1"/>
</dbReference>
<feature type="domain" description="Phosphoadenosine phosphosulphate reductase" evidence="13">
    <location>
        <begin position="36"/>
        <end position="97"/>
    </location>
</feature>
<evidence type="ECO:0000256" key="12">
    <source>
        <dbReference type="ARBA" id="ARBA00049494"/>
    </source>
</evidence>
<keyword evidence="7" id="KW-0547">Nucleotide-binding</keyword>
<name>A0ABR2HA89_9EUKA</name>
<dbReference type="PANTHER" id="PTHR23293">
    <property type="entry name" value="FAD SYNTHETASE-RELATED FMN ADENYLYLTRANSFERASE"/>
    <property type="match status" value="1"/>
</dbReference>
<evidence type="ECO:0000313" key="15">
    <source>
        <dbReference type="Proteomes" id="UP001470230"/>
    </source>
</evidence>
<evidence type="ECO:0000256" key="1">
    <source>
        <dbReference type="ARBA" id="ARBA00004726"/>
    </source>
</evidence>
<evidence type="ECO:0000256" key="6">
    <source>
        <dbReference type="ARBA" id="ARBA00022695"/>
    </source>
</evidence>
<reference evidence="14 15" key="1">
    <citation type="submission" date="2024-04" db="EMBL/GenBank/DDBJ databases">
        <title>Tritrichomonas musculus Genome.</title>
        <authorList>
            <person name="Alves-Ferreira E."/>
            <person name="Grigg M."/>
            <person name="Lorenzi H."/>
            <person name="Galac M."/>
        </authorList>
    </citation>
    <scope>NUCLEOTIDE SEQUENCE [LARGE SCALE GENOMIC DNA]</scope>
    <source>
        <strain evidence="14 15">EAF2021</strain>
    </source>
</reference>
<dbReference type="EMBL" id="JAPFFF010000036">
    <property type="protein sequence ID" value="KAK8843149.1"/>
    <property type="molecule type" value="Genomic_DNA"/>
</dbReference>
<feature type="domain" description="Phosphoadenosine phosphosulphate reductase" evidence="13">
    <location>
        <begin position="108"/>
        <end position="191"/>
    </location>
</feature>
<evidence type="ECO:0000256" key="9">
    <source>
        <dbReference type="ARBA" id="ARBA00022840"/>
    </source>
</evidence>
<organism evidence="14 15">
    <name type="scientific">Tritrichomonas musculus</name>
    <dbReference type="NCBI Taxonomy" id="1915356"/>
    <lineage>
        <taxon>Eukaryota</taxon>
        <taxon>Metamonada</taxon>
        <taxon>Parabasalia</taxon>
        <taxon>Tritrichomonadida</taxon>
        <taxon>Tritrichomonadidae</taxon>
        <taxon>Tritrichomonas</taxon>
    </lineage>
</organism>
<evidence type="ECO:0000256" key="3">
    <source>
        <dbReference type="ARBA" id="ARBA00022630"/>
    </source>
</evidence>
<dbReference type="Proteomes" id="UP001470230">
    <property type="component" value="Unassembled WGS sequence"/>
</dbReference>
<evidence type="ECO:0000256" key="2">
    <source>
        <dbReference type="ARBA" id="ARBA00012393"/>
    </source>
</evidence>
<evidence type="ECO:0000256" key="7">
    <source>
        <dbReference type="ARBA" id="ARBA00022741"/>
    </source>
</evidence>
<keyword evidence="15" id="KW-1185">Reference proteome</keyword>
<evidence type="ECO:0000256" key="4">
    <source>
        <dbReference type="ARBA" id="ARBA00022643"/>
    </source>
</evidence>
<dbReference type="Gene3D" id="3.40.50.620">
    <property type="entry name" value="HUPs"/>
    <property type="match status" value="1"/>
</dbReference>
<evidence type="ECO:0000256" key="5">
    <source>
        <dbReference type="ARBA" id="ARBA00022679"/>
    </source>
</evidence>
<comment type="pathway">
    <text evidence="1">Cofactor biosynthesis; FAD biosynthesis; FAD from FMN: step 1/1.</text>
</comment>
<sequence>MFSTFISSFSPPLNKKIEESLRIINLAYAKYQQNNCIFFNGGKDSTVLLDLVYKYHTGTKVGQKYPLKSFFLQSSDEYPEMNKYINDVKDYWKHDFQIIETSSLKYGLSKIIDKYSIKGIFLGVRKSDPEGKNSHIFEPTSNGYPKAMRILPLLNWDYKDVWSYIDKVKIPVCELYSKGYTSIGSPSTTQPNPQLYDSITKTYKHARELQNDNLERIGRN</sequence>
<keyword evidence="3" id="KW-0285">Flavoprotein</keyword>
<keyword evidence="6" id="KW-0548">Nucleotidyltransferase</keyword>
<keyword evidence="8" id="KW-0274">FAD</keyword>
<dbReference type="InterPro" id="IPR014729">
    <property type="entry name" value="Rossmann-like_a/b/a_fold"/>
</dbReference>